<evidence type="ECO:0000313" key="3">
    <source>
        <dbReference type="Proteomes" id="UP000789941"/>
    </source>
</evidence>
<protein>
    <submittedName>
        <fullName evidence="2">Uncharacterized protein</fullName>
    </submittedName>
</protein>
<dbReference type="AlphaFoldDB" id="A0A5E4LTD7"/>
<keyword evidence="1" id="KW-0812">Transmembrane</keyword>
<keyword evidence="1" id="KW-0472">Membrane</keyword>
<feature type="transmembrane region" description="Helical" evidence="1">
    <location>
        <begin position="23"/>
        <end position="46"/>
    </location>
</feature>
<name>A0A5E4LTD7_9ARCH</name>
<dbReference type="Proteomes" id="UP000789941">
    <property type="component" value="Unassembled WGS sequence"/>
</dbReference>
<sequence length="245" mass="26849">MDRQLGKPPEVSKRPYFQSTTKFISSVVLGTALAFGVVGTTSTILFTPSAAMAQGEETQELGGRRVKVIKLDKTLLEMQEQNKRDRVEVMEITMDIPGVKIYSYIIGGPDGIRFQIGLDHNNVLRKNYVKEINVIPSGYKIGDPDAPIKTIDLASFANFVNDVFGTGSMARVKVILKSGTFTNDQGTEVAYKQAYVFPLDTKANPTTRLGNGQYVAYVATYYQDVFAGGMGIVSEPGNKDTLARK</sequence>
<evidence type="ECO:0000313" key="2">
    <source>
        <dbReference type="EMBL" id="VVC03126.1"/>
    </source>
</evidence>
<accession>A0A5E4LTD7</accession>
<dbReference type="EMBL" id="CABMJJ010000006">
    <property type="protein sequence ID" value="VVC03126.1"/>
    <property type="molecule type" value="Genomic_DNA"/>
</dbReference>
<evidence type="ECO:0000256" key="1">
    <source>
        <dbReference type="SAM" id="Phobius"/>
    </source>
</evidence>
<gene>
    <name evidence="2" type="ORF">LFW2832_00192</name>
</gene>
<organism evidence="2 3">
    <name type="scientific">Candidatus Bilamarchaeum dharawalense</name>
    <dbReference type="NCBI Taxonomy" id="2885759"/>
    <lineage>
        <taxon>Archaea</taxon>
        <taxon>Candidatus Micrarchaeota</taxon>
        <taxon>Candidatus Micrarchaeia</taxon>
        <taxon>Candidatus Anstonellales</taxon>
        <taxon>Candidatus Bilamarchaeaceae</taxon>
        <taxon>Candidatus Bilamarchaeum</taxon>
    </lineage>
</organism>
<keyword evidence="1" id="KW-1133">Transmembrane helix</keyword>
<proteinExistence type="predicted"/>
<comment type="caution">
    <text evidence="2">The sequence shown here is derived from an EMBL/GenBank/DDBJ whole genome shotgun (WGS) entry which is preliminary data.</text>
</comment>
<reference evidence="2 3" key="1">
    <citation type="submission" date="2019-08" db="EMBL/GenBank/DDBJ databases">
        <authorList>
            <person name="Vazquez-Campos X."/>
        </authorList>
    </citation>
    <scope>NUCLEOTIDE SEQUENCE [LARGE SCALE GENOMIC DNA]</scope>
    <source>
        <strain evidence="2">LFW-283_2</strain>
    </source>
</reference>